<dbReference type="Gene3D" id="3.40.50.1110">
    <property type="entry name" value="SGNH hydrolase"/>
    <property type="match status" value="1"/>
</dbReference>
<evidence type="ECO:0000313" key="3">
    <source>
        <dbReference type="EMBL" id="SDM73587.1"/>
    </source>
</evidence>
<dbReference type="SUPFAM" id="SSF52266">
    <property type="entry name" value="SGNH hydrolase"/>
    <property type="match status" value="1"/>
</dbReference>
<feature type="domain" description="Sialate O-acetylesterase" evidence="2">
    <location>
        <begin position="21"/>
        <end position="262"/>
    </location>
</feature>
<keyword evidence="4" id="KW-1185">Reference proteome</keyword>
<evidence type="ECO:0000256" key="1">
    <source>
        <dbReference type="ARBA" id="ARBA00022801"/>
    </source>
</evidence>
<evidence type="ECO:0000259" key="2">
    <source>
        <dbReference type="Pfam" id="PF03629"/>
    </source>
</evidence>
<dbReference type="RefSeq" id="WP_093207525.1">
    <property type="nucleotide sequence ID" value="NZ_FNGS01000008.1"/>
</dbReference>
<dbReference type="Proteomes" id="UP000198901">
    <property type="component" value="Unassembled WGS sequence"/>
</dbReference>
<dbReference type="OrthoDB" id="9795554at2"/>
<accession>A0A1G9VN86</accession>
<dbReference type="InterPro" id="IPR036514">
    <property type="entry name" value="SGNH_hydro_sf"/>
</dbReference>
<sequence length="263" mass="29245">MKRYLVIAFLLVYQAGMGQRVLFVAAGQSNSVGQGDAAQSVKTAHGWEYRSQGDSLARLLDPVGENALDFQRANTGSAWPAFAARYFERTGREVVLVPAARGGSSCHEKAELGDMGTWYPTGRKPLFENAILKVQQAERKTGLKTAGIIWLQGERDANAIFDQKMTPAEYEQALEELITRFRSRLGRPVPFYIVLTGNQDGREPIGNEAVRKAQQSVAKRLPDVQVVYEDTPLFPAQKRMKDFVHYGQDALNEIGRVVAEKVK</sequence>
<keyword evidence="1" id="KW-0378">Hydrolase</keyword>
<protein>
    <recommendedName>
        <fullName evidence="2">Sialate O-acetylesterase domain-containing protein</fullName>
    </recommendedName>
</protein>
<dbReference type="GO" id="GO:0016788">
    <property type="term" value="F:hydrolase activity, acting on ester bonds"/>
    <property type="evidence" value="ECO:0007669"/>
    <property type="project" value="UniProtKB-ARBA"/>
</dbReference>
<gene>
    <name evidence="3" type="ORF">SAMN04488090_4174</name>
</gene>
<dbReference type="EMBL" id="FNGS01000008">
    <property type="protein sequence ID" value="SDM73587.1"/>
    <property type="molecule type" value="Genomic_DNA"/>
</dbReference>
<evidence type="ECO:0000313" key="4">
    <source>
        <dbReference type="Proteomes" id="UP000198901"/>
    </source>
</evidence>
<dbReference type="InterPro" id="IPR005181">
    <property type="entry name" value="SASA"/>
</dbReference>
<organism evidence="3 4">
    <name type="scientific">Siphonobacter aquaeclarae</name>
    <dbReference type="NCBI Taxonomy" id="563176"/>
    <lineage>
        <taxon>Bacteria</taxon>
        <taxon>Pseudomonadati</taxon>
        <taxon>Bacteroidota</taxon>
        <taxon>Cytophagia</taxon>
        <taxon>Cytophagales</taxon>
        <taxon>Cytophagaceae</taxon>
        <taxon>Siphonobacter</taxon>
    </lineage>
</organism>
<name>A0A1G9VN86_9BACT</name>
<dbReference type="InterPro" id="IPR052940">
    <property type="entry name" value="Carb_Esterase_6"/>
</dbReference>
<dbReference type="PANTHER" id="PTHR31988">
    <property type="entry name" value="ESTERASE, PUTATIVE (DUF303)-RELATED"/>
    <property type="match status" value="1"/>
</dbReference>
<proteinExistence type="predicted"/>
<dbReference type="AlphaFoldDB" id="A0A1G9VN86"/>
<dbReference type="STRING" id="563176.SAMN04488090_4174"/>
<dbReference type="PANTHER" id="PTHR31988:SF19">
    <property type="entry name" value="9-O-ACETYL-N-ACETYLNEURAMINIC ACID DEACETYLASE-RELATED"/>
    <property type="match status" value="1"/>
</dbReference>
<reference evidence="3 4" key="1">
    <citation type="submission" date="2016-10" db="EMBL/GenBank/DDBJ databases">
        <authorList>
            <person name="de Groot N.N."/>
        </authorList>
    </citation>
    <scope>NUCLEOTIDE SEQUENCE [LARGE SCALE GENOMIC DNA]</scope>
    <source>
        <strain evidence="3 4">DSM 21668</strain>
    </source>
</reference>
<dbReference type="Pfam" id="PF03629">
    <property type="entry name" value="SASA"/>
    <property type="match status" value="1"/>
</dbReference>